<evidence type="ECO:0000256" key="1">
    <source>
        <dbReference type="SAM" id="MobiDB-lite"/>
    </source>
</evidence>
<sequence>MAVSGARSGLYERPSIPNPAKGKQADVLKSYSAAIEKGRLINVVLSNYPRRYPRGDSNTRPTV</sequence>
<name>A0A382FYE0_9ZZZZ</name>
<proteinExistence type="predicted"/>
<protein>
    <submittedName>
        <fullName evidence="2">Uncharacterized protein</fullName>
    </submittedName>
</protein>
<feature type="region of interest" description="Disordered" evidence="1">
    <location>
        <begin position="1"/>
        <end position="23"/>
    </location>
</feature>
<dbReference type="AlphaFoldDB" id="A0A382FYE0"/>
<reference evidence="2" key="1">
    <citation type="submission" date="2018-05" db="EMBL/GenBank/DDBJ databases">
        <authorList>
            <person name="Lanie J.A."/>
            <person name="Ng W.-L."/>
            <person name="Kazmierczak K.M."/>
            <person name="Andrzejewski T.M."/>
            <person name="Davidsen T.M."/>
            <person name="Wayne K.J."/>
            <person name="Tettelin H."/>
            <person name="Glass J.I."/>
            <person name="Rusch D."/>
            <person name="Podicherti R."/>
            <person name="Tsui H.-C.T."/>
            <person name="Winkler M.E."/>
        </authorList>
    </citation>
    <scope>NUCLEOTIDE SEQUENCE</scope>
</reference>
<organism evidence="2">
    <name type="scientific">marine metagenome</name>
    <dbReference type="NCBI Taxonomy" id="408172"/>
    <lineage>
        <taxon>unclassified sequences</taxon>
        <taxon>metagenomes</taxon>
        <taxon>ecological metagenomes</taxon>
    </lineage>
</organism>
<evidence type="ECO:0000313" key="2">
    <source>
        <dbReference type="EMBL" id="SVB67629.1"/>
    </source>
</evidence>
<gene>
    <name evidence="2" type="ORF">METZ01_LOCUS220483</name>
</gene>
<dbReference type="EMBL" id="UINC01052372">
    <property type="protein sequence ID" value="SVB67629.1"/>
    <property type="molecule type" value="Genomic_DNA"/>
</dbReference>
<accession>A0A382FYE0</accession>